<evidence type="ECO:0000313" key="3">
    <source>
        <dbReference type="EMBL" id="KAF9894056.1"/>
    </source>
</evidence>
<feature type="compositionally biased region" description="Low complexity" evidence="1">
    <location>
        <begin position="347"/>
        <end position="363"/>
    </location>
</feature>
<evidence type="ECO:0000256" key="1">
    <source>
        <dbReference type="SAM" id="MobiDB-lite"/>
    </source>
</evidence>
<feature type="region of interest" description="Disordered" evidence="1">
    <location>
        <begin position="317"/>
        <end position="374"/>
    </location>
</feature>
<dbReference type="AlphaFoldDB" id="A0AAD4GYL7"/>
<proteinExistence type="predicted"/>
<reference evidence="3" key="1">
    <citation type="journal article" date="2019" name="Beilstein J. Org. Chem.">
        <title>Nanangenines: drimane sesquiterpenoids as the dominant metabolite cohort of a novel Australian fungus, Aspergillus nanangensis.</title>
        <authorList>
            <person name="Lacey H.J."/>
            <person name="Gilchrist C.L.M."/>
            <person name="Crombie A."/>
            <person name="Kalaitzis J.A."/>
            <person name="Vuong D."/>
            <person name="Rutledge P.J."/>
            <person name="Turner P."/>
            <person name="Pitt J.I."/>
            <person name="Lacey E."/>
            <person name="Chooi Y.H."/>
            <person name="Piggott A.M."/>
        </authorList>
    </citation>
    <scope>NUCLEOTIDE SEQUENCE</scope>
    <source>
        <strain evidence="3">MST-FP2251</strain>
    </source>
</reference>
<feature type="compositionally biased region" description="Basic and acidic residues" evidence="1">
    <location>
        <begin position="217"/>
        <end position="226"/>
    </location>
</feature>
<accession>A0AAD4GYL7</accession>
<feature type="compositionally biased region" description="Basic and acidic residues" evidence="1">
    <location>
        <begin position="318"/>
        <end position="338"/>
    </location>
</feature>
<dbReference type="Pfam" id="PF11001">
    <property type="entry name" value="AFUB_07903_YDR124W_hel"/>
    <property type="match status" value="1"/>
</dbReference>
<sequence length="546" mass="61406">MVVSASVSTTGAVKRPSSSMQEDCVGWENAPPMGMPLRTSVNLPFTHYAMIYLDNMGKLKVSESPSIREQNGTVFTSDVREKFLEILGTKIGYHKPLIRRFSGVSPSAYGYAHPDELSHHVKRRKASIQDPGLDMHYADHYAESVEEVPPYSTTNMVGLEVGDTEKVLEYYENALKHFQQLNCRQIAKAFIKFIEPRKQVKHPYNGGKPRAGAASGEKGDPEKTKPEWWPAGVVHKEPDHLRKEQRIKLLIHIVRKLGRFNITPEKLQEVAHDSKRQLRPTSKIEVLDEIFKVRRMEERFERGEVDSNTMVYVVNRDANQKGDKDSDSVSEPEQKVEPEEIEDPEESFLPPSTSAQQASSFTSVDMPIPGRSMHLSSDREQLFPLPDSLSFGEQSRADRPYYSAAPDYTDDYSPHAMLKTPVTSALVSPNETTGSFEYMTQAPFSASTAGELSQHRPTAMPMQHSVSHFDSWNPSFRQNVYNPLEYGTGPTQTISQSPMSYQMPVPSPHAQDIQPHGLPEPISHKAFRTGSLGHQNMMTSHHTTTV</sequence>
<dbReference type="InterPro" id="IPR021264">
    <property type="entry name" value="AFUB_079030/YDR124W-like"/>
</dbReference>
<dbReference type="Proteomes" id="UP001194746">
    <property type="component" value="Unassembled WGS sequence"/>
</dbReference>
<gene>
    <name evidence="3" type="ORF">FE257_009029</name>
</gene>
<organism evidence="3 4">
    <name type="scientific">Aspergillus nanangensis</name>
    <dbReference type="NCBI Taxonomy" id="2582783"/>
    <lineage>
        <taxon>Eukaryota</taxon>
        <taxon>Fungi</taxon>
        <taxon>Dikarya</taxon>
        <taxon>Ascomycota</taxon>
        <taxon>Pezizomycotina</taxon>
        <taxon>Eurotiomycetes</taxon>
        <taxon>Eurotiomycetidae</taxon>
        <taxon>Eurotiales</taxon>
        <taxon>Aspergillaceae</taxon>
        <taxon>Aspergillus</taxon>
        <taxon>Aspergillus subgen. Circumdati</taxon>
    </lineage>
</organism>
<feature type="region of interest" description="Disordered" evidence="1">
    <location>
        <begin position="201"/>
        <end position="228"/>
    </location>
</feature>
<dbReference type="PANTHER" id="PTHR36102:SF5">
    <property type="entry name" value="YDR124W-LIKE HELICAL BUNDLE DOMAIN-CONTAINING PROTEIN"/>
    <property type="match status" value="1"/>
</dbReference>
<dbReference type="InterPro" id="IPR047092">
    <property type="entry name" value="AFUB_07903/YDR124W-like_hel"/>
</dbReference>
<name>A0AAD4GYL7_ASPNN</name>
<protein>
    <recommendedName>
        <fullName evidence="2">Subtelomeric hrmA-associated cluster protein AFUB-079030/YDR124W-like helical bundle domain-containing protein</fullName>
    </recommendedName>
</protein>
<evidence type="ECO:0000259" key="2">
    <source>
        <dbReference type="Pfam" id="PF11001"/>
    </source>
</evidence>
<dbReference type="PANTHER" id="PTHR36102">
    <property type="entry name" value="CHROMOSOME 10, WHOLE GENOME SHOTGUN SEQUENCE"/>
    <property type="match status" value="1"/>
</dbReference>
<dbReference type="EMBL" id="VCAU01000005">
    <property type="protein sequence ID" value="KAF9894056.1"/>
    <property type="molecule type" value="Genomic_DNA"/>
</dbReference>
<reference evidence="3" key="2">
    <citation type="submission" date="2020-02" db="EMBL/GenBank/DDBJ databases">
        <authorList>
            <person name="Gilchrist C.L.M."/>
            <person name="Chooi Y.-H."/>
        </authorList>
    </citation>
    <scope>NUCLEOTIDE SEQUENCE</scope>
    <source>
        <strain evidence="3">MST-FP2251</strain>
    </source>
</reference>
<comment type="caution">
    <text evidence="3">The sequence shown here is derived from an EMBL/GenBank/DDBJ whole genome shotgun (WGS) entry which is preliminary data.</text>
</comment>
<feature type="domain" description="Subtelomeric hrmA-associated cluster protein AFUB-079030/YDR124W-like helical bundle" evidence="2">
    <location>
        <begin position="161"/>
        <end position="296"/>
    </location>
</feature>
<keyword evidence="4" id="KW-1185">Reference proteome</keyword>
<evidence type="ECO:0000313" key="4">
    <source>
        <dbReference type="Proteomes" id="UP001194746"/>
    </source>
</evidence>